<evidence type="ECO:0000313" key="5">
    <source>
        <dbReference type="Proteomes" id="UP000011115"/>
    </source>
</evidence>
<dbReference type="STRING" id="4113.M1BHI6"/>
<dbReference type="InterPro" id="IPR040746">
    <property type="entry name" value="THO1_MOS11_C"/>
</dbReference>
<evidence type="ECO:0000313" key="4">
    <source>
        <dbReference type="EnsemblPlants" id="PGSC0003DMT400045346"/>
    </source>
</evidence>
<dbReference type="PANTHER" id="PTHR47701:SF3">
    <property type="entry name" value="PROTEIN MODIFIER OF SNC1 11-LIKE"/>
    <property type="match status" value="1"/>
</dbReference>
<dbReference type="Pfam" id="PF18592">
    <property type="entry name" value="Tho1_MOS11_C"/>
    <property type="match status" value="1"/>
</dbReference>
<feature type="domain" description="SCP" evidence="3">
    <location>
        <begin position="183"/>
        <end position="323"/>
    </location>
</feature>
<gene>
    <name evidence="4" type="primary">LOC102591754</name>
</gene>
<feature type="compositionally biased region" description="Basic and acidic residues" evidence="2">
    <location>
        <begin position="85"/>
        <end position="95"/>
    </location>
</feature>
<feature type="compositionally biased region" description="Basic and acidic residues" evidence="2">
    <location>
        <begin position="13"/>
        <end position="23"/>
    </location>
</feature>
<sequence>MAATTTAQQNPENHMKTLDEPSDPKPAAESVSPPDSAPDSPKSPPSDGAKEEIKAVGGDDSCQGNDIQKKMKRAERFGMPVQLSEEEKRSSRAERFGTGSPVQGSDALKKSEEHKRQARAERFGIVKSDTTDEEAKKKKARLTRFAPPGKADPVEEDKRKARALSCCSSLISEYEAAFPQFDWVQQEFLKSHNDLRSSVGVPHLQWDANLATFSQSWANQRKQQCDYRHHSTSPYGENIFWELYRQNTATSIVQKWFGEKQFFNHATNQCNCQPERAGCECGHYLNVIWRSTTKVGCSGFVYCDDQKGAIVVCSYDPIGNVKGVNPLNPVNNMHGVAPPVLPPRQVNNGGRGRKRNVAVTPVALPANARLTSPVLPPKPVNTGNVGRGRGRKHNVAVKSPAPLRRPSSPQKSQRGRGRRNNRV</sequence>
<dbReference type="PROSITE" id="PS01010">
    <property type="entry name" value="CRISP_2"/>
    <property type="match status" value="1"/>
</dbReference>
<feature type="region of interest" description="Disordered" evidence="2">
    <location>
        <begin position="369"/>
        <end position="423"/>
    </location>
</feature>
<dbReference type="PANTHER" id="PTHR47701">
    <property type="entry name" value="PROTEIN MODIFIER OF SNC1 11"/>
    <property type="match status" value="1"/>
</dbReference>
<dbReference type="EnsemblPlants" id="PGSC0003DMT400045346">
    <property type="protein sequence ID" value="PGSC0003DMT400045346"/>
    <property type="gene ID" value="PGSC0003DMG400017597"/>
</dbReference>
<keyword evidence="5" id="KW-1185">Reference proteome</keyword>
<dbReference type="FunFam" id="3.40.33.10:FF:000004">
    <property type="entry name" value="CAP, cysteine-rich secretory protein, antigen 5"/>
    <property type="match status" value="1"/>
</dbReference>
<dbReference type="InterPro" id="IPR044209">
    <property type="entry name" value="MOS11"/>
</dbReference>
<dbReference type="PRINTS" id="PR00837">
    <property type="entry name" value="V5TPXLIKE"/>
</dbReference>
<dbReference type="GO" id="GO:0005615">
    <property type="term" value="C:extracellular space"/>
    <property type="evidence" value="ECO:0000318"/>
    <property type="project" value="GO_Central"/>
</dbReference>
<dbReference type="HOGENOM" id="CLU_649570_0_0_1"/>
<accession>M1BHI6</accession>
<feature type="compositionally biased region" description="Basic residues" evidence="2">
    <location>
        <begin position="413"/>
        <end position="423"/>
    </location>
</feature>
<dbReference type="InParanoid" id="M1BHI6"/>
<evidence type="ECO:0000256" key="2">
    <source>
        <dbReference type="SAM" id="MobiDB-lite"/>
    </source>
</evidence>
<dbReference type="Gramene" id="PGSC0003DMT400045346">
    <property type="protein sequence ID" value="PGSC0003DMT400045346"/>
    <property type="gene ID" value="PGSC0003DMG400017597"/>
</dbReference>
<dbReference type="eggNOG" id="KOG3017">
    <property type="taxonomic scope" value="Eukaryota"/>
</dbReference>
<organism evidence="4 5">
    <name type="scientific">Solanum tuberosum</name>
    <name type="common">Potato</name>
    <dbReference type="NCBI Taxonomy" id="4113"/>
    <lineage>
        <taxon>Eukaryota</taxon>
        <taxon>Viridiplantae</taxon>
        <taxon>Streptophyta</taxon>
        <taxon>Embryophyta</taxon>
        <taxon>Tracheophyta</taxon>
        <taxon>Spermatophyta</taxon>
        <taxon>Magnoliopsida</taxon>
        <taxon>eudicotyledons</taxon>
        <taxon>Gunneridae</taxon>
        <taxon>Pentapetalae</taxon>
        <taxon>asterids</taxon>
        <taxon>lamiids</taxon>
        <taxon>Solanales</taxon>
        <taxon>Solanaceae</taxon>
        <taxon>Solanoideae</taxon>
        <taxon>Solaneae</taxon>
        <taxon>Solanum</taxon>
    </lineage>
</organism>
<protein>
    <recommendedName>
        <fullName evidence="3">SCP domain-containing protein</fullName>
    </recommendedName>
</protein>
<dbReference type="SMART" id="SM00198">
    <property type="entry name" value="SCP"/>
    <property type="match status" value="1"/>
</dbReference>
<dbReference type="InterPro" id="IPR018244">
    <property type="entry name" value="Allrgn_V5/Tpx1_CS"/>
</dbReference>
<proteinExistence type="predicted"/>
<evidence type="ECO:0000256" key="1">
    <source>
        <dbReference type="ARBA" id="ARBA00023265"/>
    </source>
</evidence>
<dbReference type="OrthoDB" id="337038at2759"/>
<dbReference type="Pfam" id="PF00188">
    <property type="entry name" value="CAP"/>
    <property type="match status" value="1"/>
</dbReference>
<dbReference type="Proteomes" id="UP000011115">
    <property type="component" value="Unassembled WGS sequence"/>
</dbReference>
<reference evidence="4" key="2">
    <citation type="submission" date="2015-06" db="UniProtKB">
        <authorList>
            <consortium name="EnsemblPlants"/>
        </authorList>
    </citation>
    <scope>IDENTIFICATION</scope>
    <source>
        <strain evidence="4">DM1-3 516 R44</strain>
    </source>
</reference>
<feature type="compositionally biased region" description="Basic and acidic residues" evidence="2">
    <location>
        <begin position="107"/>
        <end position="118"/>
    </location>
</feature>
<dbReference type="InterPro" id="IPR035940">
    <property type="entry name" value="CAP_sf"/>
</dbReference>
<feature type="compositionally biased region" description="Low complexity" evidence="2">
    <location>
        <begin position="27"/>
        <end position="40"/>
    </location>
</feature>
<name>M1BHI6_SOLTU</name>
<reference evidence="5" key="1">
    <citation type="journal article" date="2011" name="Nature">
        <title>Genome sequence and analysis of the tuber crop potato.</title>
        <authorList>
            <consortium name="The Potato Genome Sequencing Consortium"/>
        </authorList>
    </citation>
    <scope>NUCLEOTIDE SEQUENCE [LARGE SCALE GENOMIC DNA]</scope>
    <source>
        <strain evidence="5">cv. DM1-3 516 R44</strain>
    </source>
</reference>
<dbReference type="PaxDb" id="4113-PGSC0003DMT400045346"/>
<dbReference type="Gene3D" id="3.40.33.10">
    <property type="entry name" value="CAP"/>
    <property type="match status" value="1"/>
</dbReference>
<dbReference type="SUPFAM" id="SSF55797">
    <property type="entry name" value="PR-1-like"/>
    <property type="match status" value="1"/>
</dbReference>
<feature type="region of interest" description="Disordered" evidence="2">
    <location>
        <begin position="1"/>
        <end position="118"/>
    </location>
</feature>
<feature type="compositionally biased region" description="Polar residues" evidence="2">
    <location>
        <begin position="1"/>
        <end position="12"/>
    </location>
</feature>
<evidence type="ECO:0000259" key="3">
    <source>
        <dbReference type="SMART" id="SM00198"/>
    </source>
</evidence>
<dbReference type="GO" id="GO:0016973">
    <property type="term" value="P:poly(A)+ mRNA export from nucleus"/>
    <property type="evidence" value="ECO:0007669"/>
    <property type="project" value="InterPro"/>
</dbReference>
<dbReference type="ExpressionAtlas" id="M1BHI6">
    <property type="expression patterns" value="baseline"/>
</dbReference>
<keyword evidence="1" id="KW-0568">Pathogenesis-related protein</keyword>
<dbReference type="AlphaFoldDB" id="M1BHI6"/>
<dbReference type="InterPro" id="IPR001283">
    <property type="entry name" value="CRISP-related"/>
</dbReference>
<keyword evidence="1" id="KW-0611">Plant defense</keyword>
<dbReference type="InterPro" id="IPR014044">
    <property type="entry name" value="CAP_dom"/>
</dbReference>